<dbReference type="InterPro" id="IPR052706">
    <property type="entry name" value="Membrane-Transporter-like"/>
</dbReference>
<evidence type="ECO:0000256" key="2">
    <source>
        <dbReference type="ARBA" id="ARBA00022692"/>
    </source>
</evidence>
<name>A0A9N8DSW0_9STRA</name>
<feature type="transmembrane region" description="Helical" evidence="6">
    <location>
        <begin position="269"/>
        <end position="286"/>
    </location>
</feature>
<feature type="transmembrane region" description="Helical" evidence="6">
    <location>
        <begin position="105"/>
        <end position="126"/>
    </location>
</feature>
<sequence>MAPEEHVEEVDENEDDDVSAWDVATSPMLTCFHSPSPARNHAIKTVRQRSLSVGDASDVDPERMELQIPDLIENLPQRPQETTPLVGRRRSGSSPHETTSFSLCVLYGVINATIVLPVLMSFGSIIYRDEAFRPYLNVLIKLTVVSGVVHQICFSALSTLPFAVGQVQDAGLIFLSSMAGMLVQSCRQRGADDETLLATTTVGLSLATALLGLALVVIGKVKLAQWVQLLPTCVVGGYLAYIGYFCGMSGVGIMAGTSQVTWEVFSQEFIYIAPGMLGGLFIYILVRTLRHMAVLPTCIIFLFCLFYLVLWLSGLSVEQATDEGWIAKTEPPPVWYHSWDYLKLDKVLWSTFPQLILTEIGMIFVVALSSSLDIAAIELELKQPLDYNSELTMIGFSNFISGMTGGYTGSYIFSQSIFSLRAGIRSRVAGFVLAGCEILFLVAPFSILAYVPNFFFGSLLSLICVDLVFEWLIDSRKKMGHAEYILCLATFVLILIVGVEYGIVLGVVLYVICKNMGVNLTNASNEGNQTQPS</sequence>
<evidence type="ECO:0000256" key="5">
    <source>
        <dbReference type="SAM" id="MobiDB-lite"/>
    </source>
</evidence>
<dbReference type="Pfam" id="PF00916">
    <property type="entry name" value="Sulfate_transp"/>
    <property type="match status" value="1"/>
</dbReference>
<keyword evidence="2 6" id="KW-0812">Transmembrane</keyword>
<evidence type="ECO:0000313" key="8">
    <source>
        <dbReference type="EMBL" id="CAB9506105.1"/>
    </source>
</evidence>
<comment type="subcellular location">
    <subcellularLocation>
        <location evidence="1">Membrane</location>
        <topology evidence="1">Multi-pass membrane protein</topology>
    </subcellularLocation>
</comment>
<feature type="transmembrane region" description="Helical" evidence="6">
    <location>
        <begin position="391"/>
        <end position="414"/>
    </location>
</feature>
<feature type="transmembrane region" description="Helical" evidence="6">
    <location>
        <begin position="238"/>
        <end position="257"/>
    </location>
</feature>
<keyword evidence="3 6" id="KW-1133">Transmembrane helix</keyword>
<protein>
    <submittedName>
        <fullName evidence="8">Solute carrier family 26</fullName>
    </submittedName>
</protein>
<feature type="transmembrane region" description="Helical" evidence="6">
    <location>
        <begin position="347"/>
        <end position="371"/>
    </location>
</feature>
<gene>
    <name evidence="8" type="ORF">SEMRO_254_G100130.1</name>
</gene>
<feature type="domain" description="SLC26A/SulP transporter" evidence="7">
    <location>
        <begin position="108"/>
        <end position="490"/>
    </location>
</feature>
<proteinExistence type="predicted"/>
<evidence type="ECO:0000256" key="1">
    <source>
        <dbReference type="ARBA" id="ARBA00004141"/>
    </source>
</evidence>
<dbReference type="PANTHER" id="PTHR43310">
    <property type="entry name" value="SULFATE TRANSPORTER YBAR-RELATED"/>
    <property type="match status" value="1"/>
</dbReference>
<evidence type="ECO:0000256" key="6">
    <source>
        <dbReference type="SAM" id="Phobius"/>
    </source>
</evidence>
<evidence type="ECO:0000313" key="9">
    <source>
        <dbReference type="Proteomes" id="UP001153069"/>
    </source>
</evidence>
<reference evidence="8" key="1">
    <citation type="submission" date="2020-06" db="EMBL/GenBank/DDBJ databases">
        <authorList>
            <consortium name="Plant Systems Biology data submission"/>
        </authorList>
    </citation>
    <scope>NUCLEOTIDE SEQUENCE</scope>
    <source>
        <strain evidence="8">D6</strain>
    </source>
</reference>
<dbReference type="OrthoDB" id="409725at2759"/>
<keyword evidence="9" id="KW-1185">Reference proteome</keyword>
<evidence type="ECO:0000256" key="4">
    <source>
        <dbReference type="ARBA" id="ARBA00023136"/>
    </source>
</evidence>
<accession>A0A9N8DSW0</accession>
<feature type="transmembrane region" description="Helical" evidence="6">
    <location>
        <begin position="426"/>
        <end position="448"/>
    </location>
</feature>
<feature type="transmembrane region" description="Helical" evidence="6">
    <location>
        <begin position="195"/>
        <end position="218"/>
    </location>
</feature>
<dbReference type="AlphaFoldDB" id="A0A9N8DSW0"/>
<dbReference type="InterPro" id="IPR011547">
    <property type="entry name" value="SLC26A/SulP_dom"/>
</dbReference>
<comment type="caution">
    <text evidence="8">The sequence shown here is derived from an EMBL/GenBank/DDBJ whole genome shotgun (WGS) entry which is preliminary data.</text>
</comment>
<dbReference type="EMBL" id="CAICTM010000253">
    <property type="protein sequence ID" value="CAB9506105.1"/>
    <property type="molecule type" value="Genomic_DNA"/>
</dbReference>
<organism evidence="8 9">
    <name type="scientific">Seminavis robusta</name>
    <dbReference type="NCBI Taxonomy" id="568900"/>
    <lineage>
        <taxon>Eukaryota</taxon>
        <taxon>Sar</taxon>
        <taxon>Stramenopiles</taxon>
        <taxon>Ochrophyta</taxon>
        <taxon>Bacillariophyta</taxon>
        <taxon>Bacillariophyceae</taxon>
        <taxon>Bacillariophycidae</taxon>
        <taxon>Naviculales</taxon>
        <taxon>Naviculaceae</taxon>
        <taxon>Seminavis</taxon>
    </lineage>
</organism>
<feature type="transmembrane region" description="Helical" evidence="6">
    <location>
        <begin position="292"/>
        <end position="312"/>
    </location>
</feature>
<feature type="transmembrane region" description="Helical" evidence="6">
    <location>
        <begin position="485"/>
        <end position="512"/>
    </location>
</feature>
<feature type="transmembrane region" description="Helical" evidence="6">
    <location>
        <begin position="138"/>
        <end position="157"/>
    </location>
</feature>
<evidence type="ECO:0000259" key="7">
    <source>
        <dbReference type="Pfam" id="PF00916"/>
    </source>
</evidence>
<dbReference type="GO" id="GO:0016020">
    <property type="term" value="C:membrane"/>
    <property type="evidence" value="ECO:0007669"/>
    <property type="project" value="UniProtKB-SubCell"/>
</dbReference>
<feature type="transmembrane region" description="Helical" evidence="6">
    <location>
        <begin position="454"/>
        <end position="473"/>
    </location>
</feature>
<evidence type="ECO:0000256" key="3">
    <source>
        <dbReference type="ARBA" id="ARBA00022989"/>
    </source>
</evidence>
<dbReference type="Proteomes" id="UP001153069">
    <property type="component" value="Unassembled WGS sequence"/>
</dbReference>
<keyword evidence="4 6" id="KW-0472">Membrane</keyword>
<dbReference type="PANTHER" id="PTHR43310:SF2">
    <property type="entry name" value="SLC26A_SULP TRANSPORTER DOMAIN-CONTAINING PROTEIN"/>
    <property type="match status" value="1"/>
</dbReference>
<feature type="region of interest" description="Disordered" evidence="5">
    <location>
        <begin position="77"/>
        <end position="96"/>
    </location>
</feature>